<keyword evidence="6" id="KW-0680">Restriction system</keyword>
<keyword evidence="4" id="KW-0808">Transferase</keyword>
<keyword evidence="11" id="KW-1185">Reference proteome</keyword>
<name>A0A178MB16_9CHLR</name>
<dbReference type="InterPro" id="IPR002941">
    <property type="entry name" value="DNA_methylase_N4/N6"/>
</dbReference>
<keyword evidence="5" id="KW-0949">S-adenosyl-L-methionine</keyword>
<dbReference type="PROSITE" id="PS00093">
    <property type="entry name" value="N4_MTASE"/>
    <property type="match status" value="1"/>
</dbReference>
<proteinExistence type="inferred from homology"/>
<dbReference type="OrthoDB" id="9800801at2"/>
<keyword evidence="7" id="KW-0238">DNA-binding</keyword>
<gene>
    <name evidence="10" type="ORF">A6A03_01600</name>
</gene>
<dbReference type="GO" id="GO:0003677">
    <property type="term" value="F:DNA binding"/>
    <property type="evidence" value="ECO:0007669"/>
    <property type="project" value="UniProtKB-KW"/>
</dbReference>
<dbReference type="SUPFAM" id="SSF53335">
    <property type="entry name" value="S-adenosyl-L-methionine-dependent methyltransferases"/>
    <property type="match status" value="1"/>
</dbReference>
<dbReference type="InterPro" id="IPR029063">
    <property type="entry name" value="SAM-dependent_MTases_sf"/>
</dbReference>
<evidence type="ECO:0000313" key="10">
    <source>
        <dbReference type="EMBL" id="OAN45980.1"/>
    </source>
</evidence>
<evidence type="ECO:0000259" key="9">
    <source>
        <dbReference type="Pfam" id="PF01555"/>
    </source>
</evidence>
<protein>
    <recommendedName>
        <fullName evidence="2">site-specific DNA-methyltransferase (cytosine-N(4)-specific)</fullName>
        <ecNumber evidence="2">2.1.1.113</ecNumber>
    </recommendedName>
</protein>
<evidence type="ECO:0000256" key="1">
    <source>
        <dbReference type="ARBA" id="ARBA00010203"/>
    </source>
</evidence>
<comment type="similarity">
    <text evidence="1">Belongs to the N(4)/N(6)-methyltransferase family. N(4) subfamily.</text>
</comment>
<dbReference type="Gene3D" id="3.40.50.150">
    <property type="entry name" value="Vaccinia Virus protein VP39"/>
    <property type="match status" value="2"/>
</dbReference>
<feature type="domain" description="DNA methylase N-4/N-6" evidence="9">
    <location>
        <begin position="32"/>
        <end position="80"/>
    </location>
</feature>
<dbReference type="STRING" id="1707952.A6A03_01600"/>
<dbReference type="RefSeq" id="WP_066786578.1">
    <property type="nucleotide sequence ID" value="NZ_LWQS01000049.1"/>
</dbReference>
<dbReference type="EC" id="2.1.1.113" evidence="2"/>
<dbReference type="GO" id="GO:0032259">
    <property type="term" value="P:methylation"/>
    <property type="evidence" value="ECO:0007669"/>
    <property type="project" value="UniProtKB-KW"/>
</dbReference>
<sequence length="408" mass="46512">MPPLGLAFHLTQRGNAQHTRYGWLRLTPAYSVHTVTDLLNRYALADDVVLDPFCGSGTAAVACAERGLACISTDINLFLVWLAQAKTRIYSPAEVDQFRQIAAEIIQHVETIPRDVIWLPEIHQREKWWDAEVLQLLGALWYQIQQLRQQISESIHDLLKIAFCRVVILHSHASFSHQSMSFKPARQPGLFARTLDDLGLTWQASVNDIARSLQTPIIVPPAIYLHDARQLSALIPRNAISLVITSPPYPNRMSYIRELRPYMYWLGYLNNGRDAGELDWQAIGGTWGIATSYIGRWPIPDDHGVVYPHFAELIQQISQHSDLLARYVAKYFVDMRQHIAELYHVTRPHARVFYIVGNSTFYDVLVPTEQILASMLQAAGFSQIDITPLRKRTSKKELYEYIVSAQKA</sequence>
<evidence type="ECO:0000313" key="11">
    <source>
        <dbReference type="Proteomes" id="UP000078287"/>
    </source>
</evidence>
<dbReference type="EMBL" id="LWQS01000049">
    <property type="protein sequence ID" value="OAN45980.1"/>
    <property type="molecule type" value="Genomic_DNA"/>
</dbReference>
<reference evidence="10 11" key="1">
    <citation type="submission" date="2016-04" db="EMBL/GenBank/DDBJ databases">
        <title>Chloroflexus islandicus sp. nov., a thermophilic filamentous anoxygenic phototrophic bacterium from geyser Strokkur (Iceland).</title>
        <authorList>
            <person name="Gaisin V.A."/>
            <person name="Kalashnikov A.M."/>
            <person name="Sukhacheva M.V."/>
            <person name="Grouzdev D.S."/>
            <person name="Ivanov T.M."/>
            <person name="Kuznetsov B."/>
            <person name="Gorlenko V.M."/>
        </authorList>
    </citation>
    <scope>NUCLEOTIDE SEQUENCE [LARGE SCALE GENOMIC DNA]</scope>
    <source>
        <strain evidence="11">isl-2</strain>
    </source>
</reference>
<organism evidence="10 11">
    <name type="scientific">Chloroflexus islandicus</name>
    <dbReference type="NCBI Taxonomy" id="1707952"/>
    <lineage>
        <taxon>Bacteria</taxon>
        <taxon>Bacillati</taxon>
        <taxon>Chloroflexota</taxon>
        <taxon>Chloroflexia</taxon>
        <taxon>Chloroflexales</taxon>
        <taxon>Chloroflexineae</taxon>
        <taxon>Chloroflexaceae</taxon>
        <taxon>Chloroflexus</taxon>
    </lineage>
</organism>
<evidence type="ECO:0000256" key="2">
    <source>
        <dbReference type="ARBA" id="ARBA00012185"/>
    </source>
</evidence>
<dbReference type="InterPro" id="IPR017985">
    <property type="entry name" value="MeTrfase_CN4_CS"/>
</dbReference>
<accession>A0A178MB16</accession>
<dbReference type="GO" id="GO:0008170">
    <property type="term" value="F:N-methyltransferase activity"/>
    <property type="evidence" value="ECO:0007669"/>
    <property type="project" value="InterPro"/>
</dbReference>
<keyword evidence="3" id="KW-0489">Methyltransferase</keyword>
<dbReference type="AlphaFoldDB" id="A0A178MB16"/>
<evidence type="ECO:0000256" key="3">
    <source>
        <dbReference type="ARBA" id="ARBA00022603"/>
    </source>
</evidence>
<comment type="catalytic activity">
    <reaction evidence="8">
        <text>a 2'-deoxycytidine in DNA + S-adenosyl-L-methionine = an N(4)-methyl-2'-deoxycytidine in DNA + S-adenosyl-L-homocysteine + H(+)</text>
        <dbReference type="Rhea" id="RHEA:16857"/>
        <dbReference type="Rhea" id="RHEA-COMP:11369"/>
        <dbReference type="Rhea" id="RHEA-COMP:13674"/>
        <dbReference type="ChEBI" id="CHEBI:15378"/>
        <dbReference type="ChEBI" id="CHEBI:57856"/>
        <dbReference type="ChEBI" id="CHEBI:59789"/>
        <dbReference type="ChEBI" id="CHEBI:85452"/>
        <dbReference type="ChEBI" id="CHEBI:137933"/>
        <dbReference type="EC" id="2.1.1.113"/>
    </reaction>
</comment>
<dbReference type="REBASE" id="159307">
    <property type="entry name" value="M.Cspisl2ORF1600P"/>
</dbReference>
<comment type="caution">
    <text evidence="10">The sequence shown here is derived from an EMBL/GenBank/DDBJ whole genome shotgun (WGS) entry which is preliminary data.</text>
</comment>
<dbReference type="Proteomes" id="UP000078287">
    <property type="component" value="Unassembled WGS sequence"/>
</dbReference>
<evidence type="ECO:0000256" key="6">
    <source>
        <dbReference type="ARBA" id="ARBA00022747"/>
    </source>
</evidence>
<dbReference type="GO" id="GO:0009307">
    <property type="term" value="P:DNA restriction-modification system"/>
    <property type="evidence" value="ECO:0007669"/>
    <property type="project" value="UniProtKB-KW"/>
</dbReference>
<evidence type="ECO:0000256" key="4">
    <source>
        <dbReference type="ARBA" id="ARBA00022679"/>
    </source>
</evidence>
<evidence type="ECO:0000256" key="8">
    <source>
        <dbReference type="ARBA" id="ARBA00049120"/>
    </source>
</evidence>
<evidence type="ECO:0000256" key="5">
    <source>
        <dbReference type="ARBA" id="ARBA00022691"/>
    </source>
</evidence>
<dbReference type="Pfam" id="PF01555">
    <property type="entry name" value="N6_N4_Mtase"/>
    <property type="match status" value="1"/>
</dbReference>
<dbReference type="GO" id="GO:0015667">
    <property type="term" value="F:site-specific DNA-methyltransferase (cytosine-N4-specific) activity"/>
    <property type="evidence" value="ECO:0007669"/>
    <property type="project" value="UniProtKB-EC"/>
</dbReference>
<evidence type="ECO:0000256" key="7">
    <source>
        <dbReference type="ARBA" id="ARBA00023125"/>
    </source>
</evidence>